<reference evidence="2" key="2">
    <citation type="journal article" date="2015" name="Data Brief">
        <title>Shoot transcriptome of the giant reed, Arundo donax.</title>
        <authorList>
            <person name="Barrero R.A."/>
            <person name="Guerrero F.D."/>
            <person name="Moolhuijzen P."/>
            <person name="Goolsby J.A."/>
            <person name="Tidwell J."/>
            <person name="Bellgard S.E."/>
            <person name="Bellgard M.I."/>
        </authorList>
    </citation>
    <scope>NUCLEOTIDE SEQUENCE</scope>
    <source>
        <tissue evidence="2">Shoot tissue taken approximately 20 cm above the soil surface</tissue>
    </source>
</reference>
<organism evidence="2">
    <name type="scientific">Arundo donax</name>
    <name type="common">Giant reed</name>
    <name type="synonym">Donax arundinaceus</name>
    <dbReference type="NCBI Taxonomy" id="35708"/>
    <lineage>
        <taxon>Eukaryota</taxon>
        <taxon>Viridiplantae</taxon>
        <taxon>Streptophyta</taxon>
        <taxon>Embryophyta</taxon>
        <taxon>Tracheophyta</taxon>
        <taxon>Spermatophyta</taxon>
        <taxon>Magnoliopsida</taxon>
        <taxon>Liliopsida</taxon>
        <taxon>Poales</taxon>
        <taxon>Poaceae</taxon>
        <taxon>PACMAD clade</taxon>
        <taxon>Arundinoideae</taxon>
        <taxon>Arundineae</taxon>
        <taxon>Arundo</taxon>
    </lineage>
</organism>
<evidence type="ECO:0000256" key="1">
    <source>
        <dbReference type="SAM" id="Phobius"/>
    </source>
</evidence>
<keyword evidence="1" id="KW-0812">Transmembrane</keyword>
<reference evidence="2" key="1">
    <citation type="submission" date="2014-09" db="EMBL/GenBank/DDBJ databases">
        <authorList>
            <person name="Magalhaes I.L.F."/>
            <person name="Oliveira U."/>
            <person name="Santos F.R."/>
            <person name="Vidigal T.H.D.A."/>
            <person name="Brescovit A.D."/>
            <person name="Santos A.J."/>
        </authorList>
    </citation>
    <scope>NUCLEOTIDE SEQUENCE</scope>
    <source>
        <tissue evidence="2">Shoot tissue taken approximately 20 cm above the soil surface</tissue>
    </source>
</reference>
<dbReference type="AlphaFoldDB" id="A0A0A8YDL3"/>
<evidence type="ECO:0000313" key="2">
    <source>
        <dbReference type="EMBL" id="JAD23638.1"/>
    </source>
</evidence>
<accession>A0A0A8YDL3</accession>
<proteinExistence type="predicted"/>
<feature type="transmembrane region" description="Helical" evidence="1">
    <location>
        <begin position="7"/>
        <end position="31"/>
    </location>
</feature>
<protein>
    <submittedName>
        <fullName evidence="2">Uncharacterized protein</fullName>
    </submittedName>
</protein>
<sequence length="37" mass="4519">MWYRQKAAVFCIISSHSFMVLHIKFPFFLYIHKSWGV</sequence>
<keyword evidence="1" id="KW-0472">Membrane</keyword>
<name>A0A0A8YDL3_ARUDO</name>
<keyword evidence="1" id="KW-1133">Transmembrane helix</keyword>
<dbReference type="EMBL" id="GBRH01274257">
    <property type="protein sequence ID" value="JAD23638.1"/>
    <property type="molecule type" value="Transcribed_RNA"/>
</dbReference>